<accession>A0AAQ3K8R9</accession>
<evidence type="ECO:0000259" key="2">
    <source>
        <dbReference type="Pfam" id="PF01728"/>
    </source>
</evidence>
<dbReference type="GO" id="GO:0032259">
    <property type="term" value="P:methylation"/>
    <property type="evidence" value="ECO:0007669"/>
    <property type="project" value="InterPro"/>
</dbReference>
<proteinExistence type="predicted"/>
<dbReference type="GO" id="GO:0003723">
    <property type="term" value="F:RNA binding"/>
    <property type="evidence" value="ECO:0007669"/>
    <property type="project" value="UniProtKB-KW"/>
</dbReference>
<dbReference type="Proteomes" id="UP001327560">
    <property type="component" value="Chromosome 3"/>
</dbReference>
<dbReference type="AlphaFoldDB" id="A0AAQ3K8R9"/>
<feature type="domain" description="Ribosomal RNA methyltransferase FtsJ" evidence="2">
    <location>
        <begin position="57"/>
        <end position="150"/>
    </location>
</feature>
<gene>
    <name evidence="3" type="ORF">Cni_G11442</name>
</gene>
<sequence>MSSWHPRFHVIDLTCVFACFLYVFERLRSLTRDIAPLFDRNLVLKAIAWFILFSCLHRARYKLEAAVEKLNVDVVVKVAPDSGLSTGGFTDCLLQYGASHVYGVDVGYGQVAHKIRRDEHVTVIEWTNVRYLLALPQQVGIVTLDLSVISILLVWFRNQCSVISNSSFIDMWLYVLVD</sequence>
<dbReference type="Pfam" id="PF01728">
    <property type="entry name" value="FtsJ"/>
    <property type="match status" value="1"/>
</dbReference>
<dbReference type="EMBL" id="CP136892">
    <property type="protein sequence ID" value="WOL02723.1"/>
    <property type="molecule type" value="Genomic_DNA"/>
</dbReference>
<dbReference type="InterPro" id="IPR002877">
    <property type="entry name" value="RNA_MeTrfase_FtsJ_dom"/>
</dbReference>
<organism evidence="3 4">
    <name type="scientific">Canna indica</name>
    <name type="common">Indian-shot</name>
    <dbReference type="NCBI Taxonomy" id="4628"/>
    <lineage>
        <taxon>Eukaryota</taxon>
        <taxon>Viridiplantae</taxon>
        <taxon>Streptophyta</taxon>
        <taxon>Embryophyta</taxon>
        <taxon>Tracheophyta</taxon>
        <taxon>Spermatophyta</taxon>
        <taxon>Magnoliopsida</taxon>
        <taxon>Liliopsida</taxon>
        <taxon>Zingiberales</taxon>
        <taxon>Cannaceae</taxon>
        <taxon>Canna</taxon>
    </lineage>
</organism>
<dbReference type="PANTHER" id="PTHR32319:SF0">
    <property type="entry name" value="BACTERIAL HEMOLYSIN-LIKE PROTEIN"/>
    <property type="match status" value="1"/>
</dbReference>
<keyword evidence="4" id="KW-1185">Reference proteome</keyword>
<name>A0AAQ3K8R9_9LILI</name>
<dbReference type="GO" id="GO:0008168">
    <property type="term" value="F:methyltransferase activity"/>
    <property type="evidence" value="ECO:0007669"/>
    <property type="project" value="InterPro"/>
</dbReference>
<dbReference type="PANTHER" id="PTHR32319">
    <property type="entry name" value="BACTERIAL HEMOLYSIN-LIKE PROTEIN"/>
    <property type="match status" value="1"/>
</dbReference>
<protein>
    <recommendedName>
        <fullName evidence="2">Ribosomal RNA methyltransferase FtsJ domain-containing protein</fullName>
    </recommendedName>
</protein>
<dbReference type="InterPro" id="IPR047048">
    <property type="entry name" value="TlyA"/>
</dbReference>
<evidence type="ECO:0000256" key="1">
    <source>
        <dbReference type="ARBA" id="ARBA00022884"/>
    </source>
</evidence>
<reference evidence="3 4" key="1">
    <citation type="submission" date="2023-10" db="EMBL/GenBank/DDBJ databases">
        <title>Chromosome-scale genome assembly provides insights into flower coloration mechanisms of Canna indica.</title>
        <authorList>
            <person name="Li C."/>
        </authorList>
    </citation>
    <scope>NUCLEOTIDE SEQUENCE [LARGE SCALE GENOMIC DNA]</scope>
    <source>
        <tissue evidence="3">Flower</tissue>
    </source>
</reference>
<dbReference type="SUPFAM" id="SSF53335">
    <property type="entry name" value="S-adenosyl-L-methionine-dependent methyltransferases"/>
    <property type="match status" value="1"/>
</dbReference>
<keyword evidence="1" id="KW-0694">RNA-binding</keyword>
<dbReference type="InterPro" id="IPR029063">
    <property type="entry name" value="SAM-dependent_MTases_sf"/>
</dbReference>
<dbReference type="Gene3D" id="3.40.50.150">
    <property type="entry name" value="Vaccinia Virus protein VP39"/>
    <property type="match status" value="1"/>
</dbReference>
<evidence type="ECO:0000313" key="4">
    <source>
        <dbReference type="Proteomes" id="UP001327560"/>
    </source>
</evidence>
<evidence type="ECO:0000313" key="3">
    <source>
        <dbReference type="EMBL" id="WOL02723.1"/>
    </source>
</evidence>